<dbReference type="EMBL" id="BARW01006502">
    <property type="protein sequence ID" value="GAI76766.1"/>
    <property type="molecule type" value="Genomic_DNA"/>
</dbReference>
<sequence>MVVFTQAQTTLYFMPGMIISPGDKVVGLKIKWIAAVGASACPSNHPAP</sequence>
<protein>
    <submittedName>
        <fullName evidence="1">Uncharacterized protein</fullName>
    </submittedName>
</protein>
<reference evidence="1" key="1">
    <citation type="journal article" date="2014" name="Front. Microbiol.">
        <title>High frequency of phylogenetically diverse reductive dehalogenase-homologous genes in deep subseafloor sedimentary metagenomes.</title>
        <authorList>
            <person name="Kawai M."/>
            <person name="Futagami T."/>
            <person name="Toyoda A."/>
            <person name="Takaki Y."/>
            <person name="Nishi S."/>
            <person name="Hori S."/>
            <person name="Arai W."/>
            <person name="Tsubouchi T."/>
            <person name="Morono Y."/>
            <person name="Uchiyama I."/>
            <person name="Ito T."/>
            <person name="Fujiyama A."/>
            <person name="Inagaki F."/>
            <person name="Takami H."/>
        </authorList>
    </citation>
    <scope>NUCLEOTIDE SEQUENCE</scope>
    <source>
        <strain evidence="1">Expedition CK06-06</strain>
    </source>
</reference>
<comment type="caution">
    <text evidence="1">The sequence shown here is derived from an EMBL/GenBank/DDBJ whole genome shotgun (WGS) entry which is preliminary data.</text>
</comment>
<evidence type="ECO:0000313" key="1">
    <source>
        <dbReference type="EMBL" id="GAI76766.1"/>
    </source>
</evidence>
<gene>
    <name evidence="1" type="ORF">S12H4_13656</name>
</gene>
<name>X1SCB7_9ZZZZ</name>
<proteinExistence type="predicted"/>
<dbReference type="AlphaFoldDB" id="X1SCB7"/>
<accession>X1SCB7</accession>
<organism evidence="1">
    <name type="scientific">marine sediment metagenome</name>
    <dbReference type="NCBI Taxonomy" id="412755"/>
    <lineage>
        <taxon>unclassified sequences</taxon>
        <taxon>metagenomes</taxon>
        <taxon>ecological metagenomes</taxon>
    </lineage>
</organism>